<dbReference type="GO" id="GO:0000139">
    <property type="term" value="C:Golgi membrane"/>
    <property type="evidence" value="ECO:0007669"/>
    <property type="project" value="UniProtKB-SubCell"/>
</dbReference>
<comment type="caution">
    <text evidence="9">The sequence shown here is derived from an EMBL/GenBank/DDBJ whole genome shotgun (WGS) entry which is preliminary data.</text>
</comment>
<keyword evidence="4" id="KW-0813">Transport</keyword>
<evidence type="ECO:0000313" key="10">
    <source>
        <dbReference type="Proteomes" id="UP001143981"/>
    </source>
</evidence>
<dbReference type="GO" id="GO:0017119">
    <property type="term" value="C:Golgi transport complex"/>
    <property type="evidence" value="ECO:0007669"/>
    <property type="project" value="InterPro"/>
</dbReference>
<gene>
    <name evidence="9" type="ORF">LPJ61_002988</name>
</gene>
<evidence type="ECO:0000256" key="7">
    <source>
        <dbReference type="ARBA" id="ARBA00023136"/>
    </source>
</evidence>
<evidence type="ECO:0000313" key="9">
    <source>
        <dbReference type="EMBL" id="KAJ1730472.1"/>
    </source>
</evidence>
<comment type="subcellular location">
    <subcellularLocation>
        <location evidence="1">Golgi apparatus membrane</location>
        <topology evidence="1">Peripheral membrane protein</topology>
    </subcellularLocation>
</comment>
<dbReference type="EMBL" id="JANBOI010000450">
    <property type="protein sequence ID" value="KAJ1730472.1"/>
    <property type="molecule type" value="Genomic_DNA"/>
</dbReference>
<dbReference type="Pfam" id="PF08700">
    <property type="entry name" value="VPS51_Exo84_N"/>
    <property type="match status" value="1"/>
</dbReference>
<dbReference type="InterPro" id="IPR033370">
    <property type="entry name" value="COG1"/>
</dbReference>
<evidence type="ECO:0000256" key="8">
    <source>
        <dbReference type="SAM" id="MobiDB-lite"/>
    </source>
</evidence>
<keyword evidence="10" id="KW-1185">Reference proteome</keyword>
<protein>
    <recommendedName>
        <fullName evidence="3">Conserved oligomeric Golgi complex subunit 1</fullName>
    </recommendedName>
</protein>
<evidence type="ECO:0000256" key="6">
    <source>
        <dbReference type="ARBA" id="ARBA00023034"/>
    </source>
</evidence>
<keyword evidence="5" id="KW-0653">Protein transport</keyword>
<keyword evidence="6" id="KW-0333">Golgi apparatus</keyword>
<dbReference type="PANTHER" id="PTHR31658:SF0">
    <property type="entry name" value="CONSERVED OLIGOMERIC GOLGI COMPLEX SUBUNIT 1"/>
    <property type="match status" value="1"/>
</dbReference>
<feature type="region of interest" description="Disordered" evidence="8">
    <location>
        <begin position="1"/>
        <end position="70"/>
    </location>
</feature>
<evidence type="ECO:0000256" key="3">
    <source>
        <dbReference type="ARBA" id="ARBA00020978"/>
    </source>
</evidence>
<evidence type="ECO:0000256" key="4">
    <source>
        <dbReference type="ARBA" id="ARBA00022448"/>
    </source>
</evidence>
<accession>A0A9W7YDW5</accession>
<comment type="similarity">
    <text evidence="2">Belongs to the COG1 family.</text>
</comment>
<feature type="region of interest" description="Disordered" evidence="8">
    <location>
        <begin position="377"/>
        <end position="417"/>
    </location>
</feature>
<proteinExistence type="inferred from homology"/>
<dbReference type="AlphaFoldDB" id="A0A9W7YDW5"/>
<keyword evidence="7" id="KW-0472">Membrane</keyword>
<evidence type="ECO:0000256" key="2">
    <source>
        <dbReference type="ARBA" id="ARBA00006653"/>
    </source>
</evidence>
<dbReference type="Proteomes" id="UP001143981">
    <property type="component" value="Unassembled WGS sequence"/>
</dbReference>
<reference evidence="9" key="1">
    <citation type="submission" date="2022-07" db="EMBL/GenBank/DDBJ databases">
        <title>Phylogenomic reconstructions and comparative analyses of Kickxellomycotina fungi.</title>
        <authorList>
            <person name="Reynolds N.K."/>
            <person name="Stajich J.E."/>
            <person name="Barry K."/>
            <person name="Grigoriev I.V."/>
            <person name="Crous P."/>
            <person name="Smith M.E."/>
        </authorList>
    </citation>
    <scope>NUCLEOTIDE SEQUENCE</scope>
    <source>
        <strain evidence="9">BCRC 34381</strain>
    </source>
</reference>
<dbReference type="OrthoDB" id="46189at2759"/>
<sequence length="492" mass="51671">MWLQRSLFSRRRGSATATDEKALEPAVAAAAPERPEELPPEAGPDPGLPESESEPEPEPEGIGPEPTDEDVANVAGLLGRLSIAEVRRYEKTLQSHIEAMRHRMRKVAGRHYPELIDAADVAVAMRASAAAVGTQLERLRTMLQDTRPGDTGAARGAAGNATAEHDDVPTRVYAVAAQVKVLVDTPELIWKALAAQHYLRAALLFLIAREIHDRLCEQSRAIADGADLGGTAVDPLIAFPVVARQWASVVPFREQIATKAQQLLSAADDVPAEASASAICAVALLEDADADVACTLFLSCRGQTLQPLLDRMGAAHTAPDGASQLAANLQELLGRVRQILADYVAIFGTPGGGGGGGGRRYASRVLTTLASICADVDLPTAPPPPDVPGDDGGGGPRAAPRHYSQLSAARARRRKSSVAGRVLSTTLSVSPLADSFALDSMRSPQTASDPSLGHSHGTTASSLDGARRPLHESAQAGSGAFMVARYLPREIA</sequence>
<evidence type="ECO:0000256" key="1">
    <source>
        <dbReference type="ARBA" id="ARBA00004395"/>
    </source>
</evidence>
<dbReference type="GO" id="GO:0015031">
    <property type="term" value="P:protein transport"/>
    <property type="evidence" value="ECO:0007669"/>
    <property type="project" value="UniProtKB-KW"/>
</dbReference>
<feature type="region of interest" description="Disordered" evidence="8">
    <location>
        <begin position="440"/>
        <end position="467"/>
    </location>
</feature>
<name>A0A9W7YDW5_9FUNG</name>
<dbReference type="GO" id="GO:0006891">
    <property type="term" value="P:intra-Golgi vesicle-mediated transport"/>
    <property type="evidence" value="ECO:0007669"/>
    <property type="project" value="InterPro"/>
</dbReference>
<organism evidence="9 10">
    <name type="scientific">Coemansia biformis</name>
    <dbReference type="NCBI Taxonomy" id="1286918"/>
    <lineage>
        <taxon>Eukaryota</taxon>
        <taxon>Fungi</taxon>
        <taxon>Fungi incertae sedis</taxon>
        <taxon>Zoopagomycota</taxon>
        <taxon>Kickxellomycotina</taxon>
        <taxon>Kickxellomycetes</taxon>
        <taxon>Kickxellales</taxon>
        <taxon>Kickxellaceae</taxon>
        <taxon>Coemansia</taxon>
    </lineage>
</organism>
<feature type="non-terminal residue" evidence="9">
    <location>
        <position position="492"/>
    </location>
</feature>
<dbReference type="PANTHER" id="PTHR31658">
    <property type="entry name" value="CONSERVED OLIGOMERIC GOLGI COMPLEX SUBUNIT 1"/>
    <property type="match status" value="1"/>
</dbReference>
<evidence type="ECO:0000256" key="5">
    <source>
        <dbReference type="ARBA" id="ARBA00022927"/>
    </source>
</evidence>